<dbReference type="Proteomes" id="UP000605676">
    <property type="component" value="Unassembled WGS sequence"/>
</dbReference>
<dbReference type="RefSeq" id="WP_200464302.1">
    <property type="nucleotide sequence ID" value="NZ_JAENRR010000011.1"/>
</dbReference>
<dbReference type="EMBL" id="JAENRR010000011">
    <property type="protein sequence ID" value="MBK3517038.1"/>
    <property type="molecule type" value="Genomic_DNA"/>
</dbReference>
<sequence>MQNHFLFDWSATHQSIEPLFEAVMISTTGQQGISFVTKGIRCD</sequence>
<evidence type="ECO:0000313" key="1">
    <source>
        <dbReference type="EMBL" id="MBK3517038.1"/>
    </source>
</evidence>
<accession>A0ABS1HHA4</accession>
<evidence type="ECO:0000313" key="2">
    <source>
        <dbReference type="Proteomes" id="UP000605676"/>
    </source>
</evidence>
<organism evidence="1 2">
    <name type="scientific">Carboxylicivirga marina</name>
    <dbReference type="NCBI Taxonomy" id="2800988"/>
    <lineage>
        <taxon>Bacteria</taxon>
        <taxon>Pseudomonadati</taxon>
        <taxon>Bacteroidota</taxon>
        <taxon>Bacteroidia</taxon>
        <taxon>Marinilabiliales</taxon>
        <taxon>Marinilabiliaceae</taxon>
        <taxon>Carboxylicivirga</taxon>
    </lineage>
</organism>
<reference evidence="1 2" key="1">
    <citation type="submission" date="2021-01" db="EMBL/GenBank/DDBJ databases">
        <title>Carboxyliciviraga sp.nov., isolated from coastal sediments.</title>
        <authorList>
            <person name="Lu D."/>
            <person name="Zhang T."/>
        </authorList>
    </citation>
    <scope>NUCLEOTIDE SEQUENCE [LARGE SCALE GENOMIC DNA]</scope>
    <source>
        <strain evidence="1 2">N1Y132</strain>
    </source>
</reference>
<proteinExistence type="predicted"/>
<protein>
    <submittedName>
        <fullName evidence="1">DUF3124 domain-containing protein</fullName>
    </submittedName>
</protein>
<dbReference type="Pfam" id="PF11322">
    <property type="entry name" value="DUF3124"/>
    <property type="match status" value="1"/>
</dbReference>
<comment type="caution">
    <text evidence="1">The sequence shown here is derived from an EMBL/GenBank/DDBJ whole genome shotgun (WGS) entry which is preliminary data.</text>
</comment>
<name>A0ABS1HHA4_9BACT</name>
<dbReference type="InterPro" id="IPR021471">
    <property type="entry name" value="DUF3124"/>
</dbReference>
<keyword evidence="2" id="KW-1185">Reference proteome</keyword>
<gene>
    <name evidence="1" type="ORF">JIV24_06760</name>
</gene>